<keyword evidence="2" id="KW-1185">Reference proteome</keyword>
<accession>A0A166M9H9</accession>
<reference evidence="1 2" key="1">
    <citation type="journal article" date="2016" name="Mol. Biol. Evol.">
        <title>Comparative Genomics of Early-Diverging Mushroom-Forming Fungi Provides Insights into the Origins of Lignocellulose Decay Capabilities.</title>
        <authorList>
            <person name="Nagy L.G."/>
            <person name="Riley R."/>
            <person name="Tritt A."/>
            <person name="Adam C."/>
            <person name="Daum C."/>
            <person name="Floudas D."/>
            <person name="Sun H."/>
            <person name="Yadav J.S."/>
            <person name="Pangilinan J."/>
            <person name="Larsson K.H."/>
            <person name="Matsuura K."/>
            <person name="Barry K."/>
            <person name="Labutti K."/>
            <person name="Kuo R."/>
            <person name="Ohm R.A."/>
            <person name="Bhattacharya S.S."/>
            <person name="Shirouzu T."/>
            <person name="Yoshinaga Y."/>
            <person name="Martin F.M."/>
            <person name="Grigoriev I.V."/>
            <person name="Hibbett D.S."/>
        </authorList>
    </citation>
    <scope>NUCLEOTIDE SEQUENCE [LARGE SCALE GENOMIC DNA]</scope>
    <source>
        <strain evidence="1 2">HHB12029</strain>
    </source>
</reference>
<proteinExistence type="predicted"/>
<evidence type="ECO:0000313" key="1">
    <source>
        <dbReference type="EMBL" id="KZV77785.1"/>
    </source>
</evidence>
<evidence type="ECO:0000313" key="2">
    <source>
        <dbReference type="Proteomes" id="UP000077266"/>
    </source>
</evidence>
<dbReference type="Proteomes" id="UP000077266">
    <property type="component" value="Unassembled WGS sequence"/>
</dbReference>
<protein>
    <submittedName>
        <fullName evidence="1">Uncharacterized protein</fullName>
    </submittedName>
</protein>
<dbReference type="InParanoid" id="A0A166M9H9"/>
<name>A0A166M9H9_EXIGL</name>
<organism evidence="1 2">
    <name type="scientific">Exidia glandulosa HHB12029</name>
    <dbReference type="NCBI Taxonomy" id="1314781"/>
    <lineage>
        <taxon>Eukaryota</taxon>
        <taxon>Fungi</taxon>
        <taxon>Dikarya</taxon>
        <taxon>Basidiomycota</taxon>
        <taxon>Agaricomycotina</taxon>
        <taxon>Agaricomycetes</taxon>
        <taxon>Auriculariales</taxon>
        <taxon>Exidiaceae</taxon>
        <taxon>Exidia</taxon>
    </lineage>
</organism>
<gene>
    <name evidence="1" type="ORF">EXIGLDRAFT_784832</name>
</gene>
<dbReference type="EMBL" id="KV427596">
    <property type="protein sequence ID" value="KZV77785.1"/>
    <property type="molecule type" value="Genomic_DNA"/>
</dbReference>
<sequence>MGFGPQSPVAELPPSLPRFGCVLFVRTVVFPRVQARPPVAQLCPDGVHEPHGPCSAAYETTSARYAVNPQREAALIASVACDADLRSL</sequence>
<dbReference type="AlphaFoldDB" id="A0A166M9H9"/>